<dbReference type="eggNOG" id="KOG2185">
    <property type="taxonomic scope" value="Eukaryota"/>
</dbReference>
<dbReference type="SUPFAM" id="SSF90229">
    <property type="entry name" value="CCCH zinc finger"/>
    <property type="match status" value="1"/>
</dbReference>
<reference evidence="8 9" key="1">
    <citation type="journal article" date="2014" name="Nature">
        <title>The genome of the recently domesticated crop plant sugar beet (Beta vulgaris).</title>
        <authorList>
            <person name="Dohm J.C."/>
            <person name="Minoche A.E."/>
            <person name="Holtgrawe D."/>
            <person name="Capella-Gutierrez S."/>
            <person name="Zakrzewski F."/>
            <person name="Tafer H."/>
            <person name="Rupp O."/>
            <person name="Sorensen T.R."/>
            <person name="Stracke R."/>
            <person name="Reinhardt R."/>
            <person name="Goesmann A."/>
            <person name="Kraft T."/>
            <person name="Schulz B."/>
            <person name="Stadler P.F."/>
            <person name="Schmidt T."/>
            <person name="Gabaldon T."/>
            <person name="Lehrach H."/>
            <person name="Weisshaar B."/>
            <person name="Himmelbauer H."/>
        </authorList>
    </citation>
    <scope>NUCLEOTIDE SEQUENCE [LARGE SCALE GENOMIC DNA]</scope>
    <source>
        <tissue evidence="8">Taproot</tissue>
    </source>
</reference>
<feature type="region of interest" description="Disordered" evidence="5">
    <location>
        <begin position="366"/>
        <end position="393"/>
    </location>
</feature>
<evidence type="ECO:0000313" key="9">
    <source>
        <dbReference type="Proteomes" id="UP000035740"/>
    </source>
</evidence>
<keyword evidence="1 4" id="KW-0479">Metal-binding</keyword>
<gene>
    <name evidence="8" type="ORF">BVRB_2g044790</name>
</gene>
<feature type="zinc finger region" description="C3H1-type" evidence="4">
    <location>
        <begin position="161"/>
        <end position="188"/>
    </location>
</feature>
<feature type="compositionally biased region" description="Low complexity" evidence="5">
    <location>
        <begin position="274"/>
        <end position="284"/>
    </location>
</feature>
<sequence>MANEEERILETQLELQLHEQKESFSAIQQALISDPQNSELLSVQEELVSAIKDAEEGLFHLKRARLLREIDSAVQGSIGSHIDTEVEHINPTELDGSKLLIQDAEVEPLDPTNAEVETLEEQSHFVGLKCRFRHTDGRRYNGEIVELDGSSARVSFLTPTSEKMMICKFFVQQRCRFGANCRLSHGTLVSLSSLKKYVSPCWGQPFVGTSIWAVSRGGARIWREAELQSWDDKLNQGQVVFRDDGSSEKLGIEAMAISQYADDSNDEEERESDYSSSENSGSSDYENDGLPQGLGFVKSTALQKGIQTDTAIFAEWENHTRGMASKMMANMGYREGMGLGVEGQGIVNPILVKVLPPKQSLDHALQSVNKEEKDRSSEKIKKRSRGGKRKREKKFAEALRAAKQQEEQTPDVFSLINSHLATHALMINKDSSVKKQKGKEAKKEDRRSIIAYEEEIKELRVRVEKLEEMVNRNRKEKAVYEAAMRKLVETRKALSDAEANHASASHAVVSKEKEKKWLRF</sequence>
<evidence type="ECO:0000256" key="1">
    <source>
        <dbReference type="ARBA" id="ARBA00022723"/>
    </source>
</evidence>
<evidence type="ECO:0000256" key="2">
    <source>
        <dbReference type="ARBA" id="ARBA00022771"/>
    </source>
</evidence>
<dbReference type="InterPro" id="IPR000571">
    <property type="entry name" value="Znf_CCCH"/>
</dbReference>
<evidence type="ECO:0000259" key="7">
    <source>
        <dbReference type="PROSITE" id="PS50174"/>
    </source>
</evidence>
<dbReference type="InterPro" id="IPR036855">
    <property type="entry name" value="Znf_CCCH_sf"/>
</dbReference>
<dbReference type="Pfam" id="PF01585">
    <property type="entry name" value="G-patch"/>
    <property type="match status" value="1"/>
</dbReference>
<dbReference type="Gene3D" id="2.30.30.1190">
    <property type="match status" value="1"/>
</dbReference>
<evidence type="ECO:0000256" key="5">
    <source>
        <dbReference type="SAM" id="MobiDB-lite"/>
    </source>
</evidence>
<dbReference type="InterPro" id="IPR041367">
    <property type="entry name" value="Znf-CCCH_4"/>
</dbReference>
<dbReference type="InterPro" id="IPR000467">
    <property type="entry name" value="G_patch_dom"/>
</dbReference>
<dbReference type="AlphaFoldDB" id="A0A0J8BDD3"/>
<feature type="compositionally biased region" description="Basic and acidic residues" evidence="5">
    <location>
        <begin position="369"/>
        <end position="379"/>
    </location>
</feature>
<dbReference type="PROSITE" id="PS50103">
    <property type="entry name" value="ZF_C3H1"/>
    <property type="match status" value="1"/>
</dbReference>
<dbReference type="GO" id="GO:0008270">
    <property type="term" value="F:zinc ion binding"/>
    <property type="evidence" value="ECO:0007669"/>
    <property type="project" value="UniProtKB-KW"/>
</dbReference>
<dbReference type="OrthoDB" id="4822at2759"/>
<dbReference type="Gramene" id="KMS99354">
    <property type="protein sequence ID" value="KMS99354"/>
    <property type="gene ID" value="BVRB_2g044790"/>
</dbReference>
<keyword evidence="3 4" id="KW-0862">Zinc</keyword>
<accession>A0A0J8BDD3</accession>
<feature type="region of interest" description="Disordered" evidence="5">
    <location>
        <begin position="261"/>
        <end position="290"/>
    </location>
</feature>
<feature type="compositionally biased region" description="Basic and acidic residues" evidence="5">
    <location>
        <begin position="509"/>
        <end position="520"/>
    </location>
</feature>
<dbReference type="SMART" id="SM00443">
    <property type="entry name" value="G_patch"/>
    <property type="match status" value="1"/>
</dbReference>
<name>A0A0J8BDD3_BETVV</name>
<keyword evidence="9" id="KW-1185">Reference proteome</keyword>
<evidence type="ECO:0000259" key="6">
    <source>
        <dbReference type="PROSITE" id="PS50103"/>
    </source>
</evidence>
<dbReference type="KEGG" id="bvg:104905975"/>
<feature type="domain" description="G-patch" evidence="7">
    <location>
        <begin position="320"/>
        <end position="366"/>
    </location>
</feature>
<dbReference type="Proteomes" id="UP000035740">
    <property type="component" value="Unassembled WGS sequence"/>
</dbReference>
<evidence type="ECO:0000256" key="3">
    <source>
        <dbReference type="ARBA" id="ARBA00022833"/>
    </source>
</evidence>
<dbReference type="GO" id="GO:0003676">
    <property type="term" value="F:nucleic acid binding"/>
    <property type="evidence" value="ECO:0007669"/>
    <property type="project" value="InterPro"/>
</dbReference>
<dbReference type="PROSITE" id="PS50174">
    <property type="entry name" value="G_PATCH"/>
    <property type="match status" value="1"/>
</dbReference>
<dbReference type="Pfam" id="PF18044">
    <property type="entry name" value="zf-CCCH_4"/>
    <property type="match status" value="1"/>
</dbReference>
<feature type="compositionally biased region" description="Basic residues" evidence="5">
    <location>
        <begin position="380"/>
        <end position="393"/>
    </location>
</feature>
<organism evidence="8 9">
    <name type="scientific">Beta vulgaris subsp. vulgaris</name>
    <name type="common">Beet</name>
    <dbReference type="NCBI Taxonomy" id="3555"/>
    <lineage>
        <taxon>Eukaryota</taxon>
        <taxon>Viridiplantae</taxon>
        <taxon>Streptophyta</taxon>
        <taxon>Embryophyta</taxon>
        <taxon>Tracheophyta</taxon>
        <taxon>Spermatophyta</taxon>
        <taxon>Magnoliopsida</taxon>
        <taxon>eudicotyledons</taxon>
        <taxon>Gunneridae</taxon>
        <taxon>Pentapetalae</taxon>
        <taxon>Caryophyllales</taxon>
        <taxon>Chenopodiaceae</taxon>
        <taxon>Betoideae</taxon>
        <taxon>Beta</taxon>
    </lineage>
</organism>
<evidence type="ECO:0008006" key="10">
    <source>
        <dbReference type="Google" id="ProtNLM"/>
    </source>
</evidence>
<feature type="region of interest" description="Disordered" evidence="5">
    <location>
        <begin position="497"/>
        <end position="520"/>
    </location>
</feature>
<protein>
    <recommendedName>
        <fullName evidence="10">Zinc finger CCCH domain-containing protein 18</fullName>
    </recommendedName>
</protein>
<evidence type="ECO:0000313" key="8">
    <source>
        <dbReference type="EMBL" id="KMS99354.1"/>
    </source>
</evidence>
<dbReference type="OMA" id="QYTRGIG"/>
<evidence type="ECO:0000256" key="4">
    <source>
        <dbReference type="PROSITE-ProRule" id="PRU00723"/>
    </source>
</evidence>
<keyword evidence="2 4" id="KW-0863">Zinc-finger</keyword>
<proteinExistence type="predicted"/>
<dbReference type="EMBL" id="KQ090219">
    <property type="protein sequence ID" value="KMS99354.1"/>
    <property type="molecule type" value="Genomic_DNA"/>
</dbReference>
<dbReference type="PANTHER" id="PTHR47650">
    <property type="entry name" value="ZINC FINGER CCCH DOMAIN-CONTAINING PROTEIN 22"/>
    <property type="match status" value="1"/>
</dbReference>
<dbReference type="SMART" id="SM00356">
    <property type="entry name" value="ZnF_C3H1"/>
    <property type="match status" value="1"/>
</dbReference>
<dbReference type="PANTHER" id="PTHR47650:SF2">
    <property type="entry name" value="ZINC FINGER CCCH DOMAIN-CONTAINING PROTEIN 22"/>
    <property type="match status" value="1"/>
</dbReference>
<feature type="domain" description="C3H1-type" evidence="6">
    <location>
        <begin position="161"/>
        <end position="188"/>
    </location>
</feature>